<sequence length="238" mass="25791">MPRHCIPNTILAPAVRLAVLWMLALADPAAATVDPGTSGLCDMAARRAARTHDVPLDVLRAITRVETGRSSGGALEPWPWTVNMEGVGHWFPSQTAAQKFVFERFKSGARSFDVGCFQINYRWHSQAFRSIDDMFDPEINADYAARFLKDLYGELGSWKAAAGAFHSRTQSLADAYAARFETTRVRLEDAAPEPRTGSLTAARARPLIALGGQTPAGGTRLGSLVATGQAGRAFIPFN</sequence>
<keyword evidence="2" id="KW-0732">Signal</keyword>
<gene>
    <name evidence="4" type="ORF">G0P99_13880</name>
</gene>
<protein>
    <submittedName>
        <fullName evidence="4">Lytic transglycosylase domain-containing protein</fullName>
    </submittedName>
</protein>
<evidence type="ECO:0000259" key="3">
    <source>
        <dbReference type="Pfam" id="PF01464"/>
    </source>
</evidence>
<comment type="similarity">
    <text evidence="1">Belongs to the virb1 family.</text>
</comment>
<dbReference type="RefSeq" id="WP_164130780.1">
    <property type="nucleotide sequence ID" value="NZ_JAAGOX010000022.1"/>
</dbReference>
<evidence type="ECO:0000313" key="4">
    <source>
        <dbReference type="EMBL" id="NDW46053.1"/>
    </source>
</evidence>
<accession>A0A6B2NTK6</accession>
<evidence type="ECO:0000256" key="2">
    <source>
        <dbReference type="SAM" id="SignalP"/>
    </source>
</evidence>
<dbReference type="SUPFAM" id="SSF53955">
    <property type="entry name" value="Lysozyme-like"/>
    <property type="match status" value="1"/>
</dbReference>
<organism evidence="4">
    <name type="scientific">Ruegeria sp. PrR005</name>
    <dbReference type="NCBI Taxonomy" id="2706882"/>
    <lineage>
        <taxon>Bacteria</taxon>
        <taxon>Pseudomonadati</taxon>
        <taxon>Pseudomonadota</taxon>
        <taxon>Alphaproteobacteria</taxon>
        <taxon>Rhodobacterales</taxon>
        <taxon>Roseobacteraceae</taxon>
        <taxon>Ruegeria</taxon>
    </lineage>
</organism>
<name>A0A6B2NTK6_9RHOB</name>
<dbReference type="Pfam" id="PF01464">
    <property type="entry name" value="SLT"/>
    <property type="match status" value="1"/>
</dbReference>
<dbReference type="Gene3D" id="1.10.530.10">
    <property type="match status" value="1"/>
</dbReference>
<feature type="chain" id="PRO_5025654214" evidence="2">
    <location>
        <begin position="27"/>
        <end position="238"/>
    </location>
</feature>
<dbReference type="AlphaFoldDB" id="A0A6B2NTK6"/>
<proteinExistence type="inferred from homology"/>
<evidence type="ECO:0000256" key="1">
    <source>
        <dbReference type="ARBA" id="ARBA00009387"/>
    </source>
</evidence>
<feature type="signal peptide" evidence="2">
    <location>
        <begin position="1"/>
        <end position="26"/>
    </location>
</feature>
<dbReference type="EMBL" id="JAAGOX010000022">
    <property type="protein sequence ID" value="NDW46053.1"/>
    <property type="molecule type" value="Genomic_DNA"/>
</dbReference>
<dbReference type="InterPro" id="IPR023346">
    <property type="entry name" value="Lysozyme-like_dom_sf"/>
</dbReference>
<reference evidence="4" key="1">
    <citation type="submission" date="2020-02" db="EMBL/GenBank/DDBJ databases">
        <title>Delineation of the pyrene-degrading pathway in Roseobacter clade bacteria by genomic analysis.</title>
        <authorList>
            <person name="Zhou H."/>
            <person name="Wang H."/>
        </authorList>
    </citation>
    <scope>NUCLEOTIDE SEQUENCE</scope>
    <source>
        <strain evidence="4">PrR005</strain>
    </source>
</reference>
<feature type="domain" description="Transglycosylase SLT" evidence="3">
    <location>
        <begin position="110"/>
        <end position="173"/>
    </location>
</feature>
<dbReference type="InterPro" id="IPR008258">
    <property type="entry name" value="Transglycosylase_SLT_dom_1"/>
</dbReference>
<comment type="caution">
    <text evidence="4">The sequence shown here is derived from an EMBL/GenBank/DDBJ whole genome shotgun (WGS) entry which is preliminary data.</text>
</comment>